<keyword evidence="3" id="KW-1185">Reference proteome</keyword>
<name>A0ABD1XUB6_9MARC</name>
<dbReference type="InterPro" id="IPR013083">
    <property type="entry name" value="Znf_RING/FYVE/PHD"/>
</dbReference>
<gene>
    <name evidence="2" type="ORF">R1flu_022805</name>
</gene>
<dbReference type="AlphaFoldDB" id="A0ABD1XUB6"/>
<accession>A0ABD1XUB6</accession>
<evidence type="ECO:0008006" key="4">
    <source>
        <dbReference type="Google" id="ProtNLM"/>
    </source>
</evidence>
<dbReference type="EMBL" id="JBHFFA010000007">
    <property type="protein sequence ID" value="KAL2611113.1"/>
    <property type="molecule type" value="Genomic_DNA"/>
</dbReference>
<evidence type="ECO:0000313" key="2">
    <source>
        <dbReference type="EMBL" id="KAL2611113.1"/>
    </source>
</evidence>
<reference evidence="2 3" key="1">
    <citation type="submission" date="2024-09" db="EMBL/GenBank/DDBJ databases">
        <title>Chromosome-scale assembly of Riccia fluitans.</title>
        <authorList>
            <person name="Paukszto L."/>
            <person name="Sawicki J."/>
            <person name="Karawczyk K."/>
            <person name="Piernik-Szablinska J."/>
            <person name="Szczecinska M."/>
            <person name="Mazdziarz M."/>
        </authorList>
    </citation>
    <scope>NUCLEOTIDE SEQUENCE [LARGE SCALE GENOMIC DNA]</scope>
    <source>
        <strain evidence="2">Rf_01</strain>
        <tissue evidence="2">Aerial parts of the thallus</tissue>
    </source>
</reference>
<feature type="region of interest" description="Disordered" evidence="1">
    <location>
        <begin position="289"/>
        <end position="352"/>
    </location>
</feature>
<comment type="caution">
    <text evidence="2">The sequence shown here is derived from an EMBL/GenBank/DDBJ whole genome shotgun (WGS) entry which is preliminary data.</text>
</comment>
<sequence length="364" mass="41562">MEHPDLYELLNQKLRGYQIRGHPFVVASFLDITLTCTKKITTFPEDIKEFKENTDAYPKLKHALEQHKDMTKYKIDYFVYSHALGFLPCIEAGICKHKYHFNCFWEYASTSRRCPICRVPYPREMYDFFCTIFVPEGSEVINHDIGELDIKEAGHPDELQAGINKVDIASRDEDKMIFAIEKQLISGLNRPDFDVDEFLGRVPHATPGDEVTPKRQGGSDYLEEVDACTLARLRRDVSIMKGWIKGNRPLTWAQAKVLFPHFEEPKHSQPQEVTLAEIPMDVVEDIQTPSPARASEPIETSRDDVPTSKSSQSPPMEPMVHEDHQSPMDIQDESSVPNYIVEDQHVEESSPQHVGQCAILVCMG</sequence>
<evidence type="ECO:0000256" key="1">
    <source>
        <dbReference type="SAM" id="MobiDB-lite"/>
    </source>
</evidence>
<dbReference type="SUPFAM" id="SSF57850">
    <property type="entry name" value="RING/U-box"/>
    <property type="match status" value="1"/>
</dbReference>
<organism evidence="2 3">
    <name type="scientific">Riccia fluitans</name>
    <dbReference type="NCBI Taxonomy" id="41844"/>
    <lineage>
        <taxon>Eukaryota</taxon>
        <taxon>Viridiplantae</taxon>
        <taxon>Streptophyta</taxon>
        <taxon>Embryophyta</taxon>
        <taxon>Marchantiophyta</taxon>
        <taxon>Marchantiopsida</taxon>
        <taxon>Marchantiidae</taxon>
        <taxon>Marchantiales</taxon>
        <taxon>Ricciaceae</taxon>
        <taxon>Riccia</taxon>
    </lineage>
</organism>
<proteinExistence type="predicted"/>
<dbReference type="Gene3D" id="3.30.40.10">
    <property type="entry name" value="Zinc/RING finger domain, C3HC4 (zinc finger)"/>
    <property type="match status" value="1"/>
</dbReference>
<evidence type="ECO:0000313" key="3">
    <source>
        <dbReference type="Proteomes" id="UP001605036"/>
    </source>
</evidence>
<protein>
    <recommendedName>
        <fullName evidence="4">RING-type domain-containing protein</fullName>
    </recommendedName>
</protein>
<dbReference type="Proteomes" id="UP001605036">
    <property type="component" value="Unassembled WGS sequence"/>
</dbReference>